<organism evidence="7 8">
    <name type="scientific">Achromobacter pulmonis</name>
    <dbReference type="NCBI Taxonomy" id="1389932"/>
    <lineage>
        <taxon>Bacteria</taxon>
        <taxon>Pseudomonadati</taxon>
        <taxon>Pseudomonadota</taxon>
        <taxon>Betaproteobacteria</taxon>
        <taxon>Burkholderiales</taxon>
        <taxon>Alcaligenaceae</taxon>
        <taxon>Achromobacter</taxon>
    </lineage>
</organism>
<protein>
    <recommendedName>
        <fullName evidence="9">Glycosyltransferase 2-like domain-containing protein</fullName>
    </recommendedName>
</protein>
<evidence type="ECO:0008006" key="9">
    <source>
        <dbReference type="Google" id="ProtNLM"/>
    </source>
</evidence>
<accession>A0A2N8KPH1</accession>
<dbReference type="PANTHER" id="PTHR43179:SF12">
    <property type="entry name" value="GALACTOFURANOSYLTRANSFERASE GLFT2"/>
    <property type="match status" value="1"/>
</dbReference>
<evidence type="ECO:0000313" key="7">
    <source>
        <dbReference type="EMBL" id="PND35345.1"/>
    </source>
</evidence>
<dbReference type="SUPFAM" id="SSF53448">
    <property type="entry name" value="Nucleotide-diphospho-sugar transferases"/>
    <property type="match status" value="1"/>
</dbReference>
<dbReference type="Gene3D" id="3.90.550.10">
    <property type="entry name" value="Spore Coat Polysaccharide Biosynthesis Protein SpsA, Chain A"/>
    <property type="match status" value="1"/>
</dbReference>
<evidence type="ECO:0000256" key="2">
    <source>
        <dbReference type="ARBA" id="ARBA00022676"/>
    </source>
</evidence>
<dbReference type="GO" id="GO:0016757">
    <property type="term" value="F:glycosyltransferase activity"/>
    <property type="evidence" value="ECO:0007669"/>
    <property type="project" value="UniProtKB-KW"/>
</dbReference>
<reference evidence="7 8" key="1">
    <citation type="submission" date="2018-01" db="EMBL/GenBank/DDBJ databases">
        <title>The draft genome of an aniline degradation strain ANB-1.</title>
        <authorList>
            <person name="Zhang L."/>
            <person name="Jiang J."/>
        </authorList>
    </citation>
    <scope>NUCLEOTIDE SEQUENCE [LARGE SCALE GENOMIC DNA]</scope>
    <source>
        <strain evidence="7 8">ANB-1</strain>
    </source>
</reference>
<dbReference type="RefSeq" id="WP_102771287.1">
    <property type="nucleotide sequence ID" value="NZ_POQS01000001.1"/>
</dbReference>
<dbReference type="InterPro" id="IPR027791">
    <property type="entry name" value="Galactosyl_T_C"/>
</dbReference>
<dbReference type="InterPro" id="IPR001173">
    <property type="entry name" value="Glyco_trans_2-like"/>
</dbReference>
<evidence type="ECO:0000256" key="4">
    <source>
        <dbReference type="SAM" id="MobiDB-lite"/>
    </source>
</evidence>
<dbReference type="Pfam" id="PF00535">
    <property type="entry name" value="Glycos_transf_2"/>
    <property type="match status" value="1"/>
</dbReference>
<feature type="domain" description="Glycosyltransferase 2-like" evidence="5">
    <location>
        <begin position="6"/>
        <end position="130"/>
    </location>
</feature>
<feature type="domain" description="Galactosyltransferase C-terminal" evidence="6">
    <location>
        <begin position="157"/>
        <end position="203"/>
    </location>
</feature>
<sequence>MTPILSIVVPSFNRLYETDACVRTLIARKKPGSWNTEIIIVDDGSTDGTGQYFANFESPGLQEKGIAVRAVVTDKATGTSRNPGFARNAGLKAARGEIVAFVDCDITHSTDPISATEKEFSLESDVYVTGVFFRAMIGPEKCVFDGPRGATGDMPHGGWLAAPRAELIKIGGYDERYQQYGNEDHDMVQRLRRHGLKHRISPHILYSHPHQYSTGRDKSSSALTDLQMDIQRNDTTVVRNVGKEWGYFSPLESTRTVGRQSSPASSPNAIAARHPAATAAPSPMDGSLLREILFTLEHVKHKVAGLDSVPNALRNIQAVTTSLDVDIFKGASVKSSIKVFGGHAFDQLLATTSFHRILLANTPDATLAEALRSASKQVEEKTVADSDETAASTSPYDVVWTSALHRVRNPGVFIDNLKKYLIPGGTLVINAPCANNALGSGNLTMWNAGLIIYNLVRAGIDCKHARVCTTKTIVSVIVTLTGRYVPPDISFNTLGDFFPIPIAQHFDGRISLVNWR</sequence>
<evidence type="ECO:0000313" key="8">
    <source>
        <dbReference type="Proteomes" id="UP000235994"/>
    </source>
</evidence>
<dbReference type="PANTHER" id="PTHR43179">
    <property type="entry name" value="RHAMNOSYLTRANSFERASE WBBL"/>
    <property type="match status" value="1"/>
</dbReference>
<name>A0A2N8KPH1_9BURK</name>
<evidence type="ECO:0000259" key="5">
    <source>
        <dbReference type="Pfam" id="PF00535"/>
    </source>
</evidence>
<comment type="similarity">
    <text evidence="1">Belongs to the glycosyltransferase 2 family.</text>
</comment>
<dbReference type="EMBL" id="POQS01000001">
    <property type="protein sequence ID" value="PND35345.1"/>
    <property type="molecule type" value="Genomic_DNA"/>
</dbReference>
<dbReference type="SUPFAM" id="SSF53335">
    <property type="entry name" value="S-adenosyl-L-methionine-dependent methyltransferases"/>
    <property type="match status" value="1"/>
</dbReference>
<evidence type="ECO:0000256" key="3">
    <source>
        <dbReference type="ARBA" id="ARBA00022679"/>
    </source>
</evidence>
<feature type="compositionally biased region" description="Low complexity" evidence="4">
    <location>
        <begin position="261"/>
        <end position="282"/>
    </location>
</feature>
<evidence type="ECO:0000259" key="6">
    <source>
        <dbReference type="Pfam" id="PF02709"/>
    </source>
</evidence>
<dbReference type="Pfam" id="PF02709">
    <property type="entry name" value="Glyco_transf_7C"/>
    <property type="match status" value="1"/>
</dbReference>
<dbReference type="Proteomes" id="UP000235994">
    <property type="component" value="Unassembled WGS sequence"/>
</dbReference>
<evidence type="ECO:0000256" key="1">
    <source>
        <dbReference type="ARBA" id="ARBA00006739"/>
    </source>
</evidence>
<dbReference type="CDD" id="cd00761">
    <property type="entry name" value="Glyco_tranf_GTA_type"/>
    <property type="match status" value="1"/>
</dbReference>
<keyword evidence="3" id="KW-0808">Transferase</keyword>
<dbReference type="InterPro" id="IPR029063">
    <property type="entry name" value="SAM-dependent_MTases_sf"/>
</dbReference>
<keyword evidence="2" id="KW-0328">Glycosyltransferase</keyword>
<proteinExistence type="inferred from homology"/>
<comment type="caution">
    <text evidence="7">The sequence shown here is derived from an EMBL/GenBank/DDBJ whole genome shotgun (WGS) entry which is preliminary data.</text>
</comment>
<gene>
    <name evidence="7" type="ORF">C1I89_02885</name>
</gene>
<dbReference type="InterPro" id="IPR029044">
    <property type="entry name" value="Nucleotide-diphossugar_trans"/>
</dbReference>
<dbReference type="Gene3D" id="3.40.50.150">
    <property type="entry name" value="Vaccinia Virus protein VP39"/>
    <property type="match status" value="1"/>
</dbReference>
<feature type="region of interest" description="Disordered" evidence="4">
    <location>
        <begin position="254"/>
        <end position="282"/>
    </location>
</feature>
<dbReference type="AlphaFoldDB" id="A0A2N8KPH1"/>
<keyword evidence="8" id="KW-1185">Reference proteome</keyword>